<dbReference type="STRING" id="573065.Astex_0480"/>
<dbReference type="Pfam" id="PF07310">
    <property type="entry name" value="PAS_5"/>
    <property type="match status" value="1"/>
</dbReference>
<dbReference type="RefSeq" id="WP_013478009.1">
    <property type="nucleotide sequence ID" value="NC_014816.1"/>
</dbReference>
<evidence type="ECO:0000313" key="1">
    <source>
        <dbReference type="EMBL" id="ADU12175.1"/>
    </source>
</evidence>
<organism evidence="1 2">
    <name type="scientific">Asticcacaulis excentricus (strain ATCC 15261 / DSM 4724 / KCTC 12464 / NCIMB 9791 / VKM B-1370 / CB 48)</name>
    <dbReference type="NCBI Taxonomy" id="573065"/>
    <lineage>
        <taxon>Bacteria</taxon>
        <taxon>Pseudomonadati</taxon>
        <taxon>Pseudomonadota</taxon>
        <taxon>Alphaproteobacteria</taxon>
        <taxon>Caulobacterales</taxon>
        <taxon>Caulobacteraceae</taxon>
        <taxon>Asticcacaulis</taxon>
    </lineage>
</organism>
<gene>
    <name evidence="1" type="ordered locus">Astex_0480</name>
</gene>
<accession>E8RQJ1</accession>
<protein>
    <recommendedName>
        <fullName evidence="3">PAS domain-containing protein</fullName>
    </recommendedName>
</protein>
<evidence type="ECO:0008006" key="3">
    <source>
        <dbReference type="Google" id="ProtNLM"/>
    </source>
</evidence>
<name>E8RQJ1_ASTEC</name>
<dbReference type="InterPro" id="IPR009922">
    <property type="entry name" value="DUF1457"/>
</dbReference>
<dbReference type="eggNOG" id="COG5388">
    <property type="taxonomic scope" value="Bacteria"/>
</dbReference>
<dbReference type="AlphaFoldDB" id="E8RQJ1"/>
<dbReference type="KEGG" id="aex:Astex_0480"/>
<dbReference type="EMBL" id="CP002395">
    <property type="protein sequence ID" value="ADU12175.1"/>
    <property type="molecule type" value="Genomic_DNA"/>
</dbReference>
<keyword evidence="2" id="KW-1185">Reference proteome</keyword>
<dbReference type="HOGENOM" id="CLU_1418915_0_0_5"/>
<dbReference type="Proteomes" id="UP000001492">
    <property type="component" value="Chromosome 1"/>
</dbReference>
<reference evidence="2" key="1">
    <citation type="submission" date="2010-12" db="EMBL/GenBank/DDBJ databases">
        <title>Complete sequence of chromosome 1 of Asticcacaulis excentricus CB 48.</title>
        <authorList>
            <consortium name="US DOE Joint Genome Institute"/>
            <person name="Lucas S."/>
            <person name="Copeland A."/>
            <person name="Lapidus A."/>
            <person name="Cheng J.-F."/>
            <person name="Bruce D."/>
            <person name="Goodwin L."/>
            <person name="Pitluck S."/>
            <person name="Teshima H."/>
            <person name="Davenport K."/>
            <person name="Detter J.C."/>
            <person name="Han C."/>
            <person name="Tapia R."/>
            <person name="Land M."/>
            <person name="Hauser L."/>
            <person name="Jeffries C."/>
            <person name="Kyrpides N."/>
            <person name="Ivanova N."/>
            <person name="Ovchinnikova G."/>
            <person name="Brun Y.V."/>
            <person name="Woyke T."/>
        </authorList>
    </citation>
    <scope>NUCLEOTIDE SEQUENCE [LARGE SCALE GENOMIC DNA]</scope>
    <source>
        <strain evidence="2">ATCC 15261 / DSM 4724 / KCTC 12464 / NCIMB 9791 / VKM B-1370 / CB 48</strain>
    </source>
</reference>
<evidence type="ECO:0000313" key="2">
    <source>
        <dbReference type="Proteomes" id="UP000001492"/>
    </source>
</evidence>
<proteinExistence type="predicted"/>
<sequence>MAHNDTGTFLSYWQALRRKAGQTPLRSDLDPIHLKALLPSAFILTARDGFRFRLIGERVERLHGTHLKGRALTELFGEAHGALVVASLTLARQREEAICLKVHVPLQTLDATGELMLVPLRNDEGLVDRFAGIYALHSGWPRHFASVHPLDIEGPLAGELSLVAAQIENTQTKAPNGQTRLIVLNDHRRVA</sequence>